<reference evidence="2 3" key="1">
    <citation type="submission" date="2016-08" db="EMBL/GenBank/DDBJ databases">
        <authorList>
            <person name="Seilhamer J.J."/>
        </authorList>
    </citation>
    <scope>NUCLEOTIDE SEQUENCE [LARGE SCALE GENOMIC DNA]</scope>
    <source>
        <strain evidence="2 3">NML150140-1</strain>
    </source>
</reference>
<protein>
    <submittedName>
        <fullName evidence="2">Uncharacterized protein</fullName>
    </submittedName>
</protein>
<evidence type="ECO:0000313" key="2">
    <source>
        <dbReference type="EMBL" id="ODR54093.1"/>
    </source>
</evidence>
<name>A0A1E3UM77_9FIRM</name>
<keyword evidence="1" id="KW-0472">Membrane</keyword>
<keyword evidence="1" id="KW-1133">Transmembrane helix</keyword>
<dbReference type="EMBL" id="MEHA01000003">
    <property type="protein sequence ID" value="ODR54093.1"/>
    <property type="molecule type" value="Genomic_DNA"/>
</dbReference>
<organism evidence="2 3">
    <name type="scientific">Eisenbergiella tayi</name>
    <dbReference type="NCBI Taxonomy" id="1432052"/>
    <lineage>
        <taxon>Bacteria</taxon>
        <taxon>Bacillati</taxon>
        <taxon>Bacillota</taxon>
        <taxon>Clostridia</taxon>
        <taxon>Lachnospirales</taxon>
        <taxon>Lachnospiraceae</taxon>
        <taxon>Eisenbergiella</taxon>
    </lineage>
</organism>
<gene>
    <name evidence="2" type="ORF">BEI59_05940</name>
</gene>
<evidence type="ECO:0000313" key="3">
    <source>
        <dbReference type="Proteomes" id="UP000094271"/>
    </source>
</evidence>
<keyword evidence="1" id="KW-0812">Transmembrane</keyword>
<sequence>MIIKNCKLTSILCTIALPLVGSAGGWLHYRYVGCTTGACAVTSSPWLSTGFGCVLGSLLYTVLWPGRGKRQDCDRAE</sequence>
<feature type="transmembrane region" description="Helical" evidence="1">
    <location>
        <begin position="46"/>
        <end position="65"/>
    </location>
</feature>
<accession>A0A1E3UM77</accession>
<dbReference type="Proteomes" id="UP000094271">
    <property type="component" value="Unassembled WGS sequence"/>
</dbReference>
<dbReference type="AlphaFoldDB" id="A0A1E3UM77"/>
<proteinExistence type="predicted"/>
<comment type="caution">
    <text evidence="2">The sequence shown here is derived from an EMBL/GenBank/DDBJ whole genome shotgun (WGS) entry which is preliminary data.</text>
</comment>
<evidence type="ECO:0000256" key="1">
    <source>
        <dbReference type="SAM" id="Phobius"/>
    </source>
</evidence>